<keyword evidence="1" id="KW-0175">Coiled coil</keyword>
<evidence type="ECO:0000256" key="1">
    <source>
        <dbReference type="SAM" id="Coils"/>
    </source>
</evidence>
<feature type="coiled-coil region" evidence="1">
    <location>
        <begin position="187"/>
        <end position="214"/>
    </location>
</feature>
<evidence type="ECO:0000313" key="4">
    <source>
        <dbReference type="Proteomes" id="UP001497444"/>
    </source>
</evidence>
<dbReference type="EMBL" id="OZ020101">
    <property type="protein sequence ID" value="CAK9275438.1"/>
    <property type="molecule type" value="Genomic_DNA"/>
</dbReference>
<evidence type="ECO:0000256" key="2">
    <source>
        <dbReference type="SAM" id="MobiDB-lite"/>
    </source>
</evidence>
<proteinExistence type="predicted"/>
<gene>
    <name evidence="3" type="ORF">CSSPJE1EN1_LOCUS20916</name>
</gene>
<dbReference type="Proteomes" id="UP001497444">
    <property type="component" value="Chromosome 6"/>
</dbReference>
<feature type="region of interest" description="Disordered" evidence="2">
    <location>
        <begin position="1"/>
        <end position="170"/>
    </location>
</feature>
<evidence type="ECO:0000313" key="3">
    <source>
        <dbReference type="EMBL" id="CAK9275438.1"/>
    </source>
</evidence>
<reference evidence="3" key="1">
    <citation type="submission" date="2024-02" db="EMBL/GenBank/DDBJ databases">
        <authorList>
            <consortium name="ELIXIR-Norway"/>
            <consortium name="Elixir Norway"/>
        </authorList>
    </citation>
    <scope>NUCLEOTIDE SEQUENCE</scope>
</reference>
<feature type="compositionally biased region" description="Basic and acidic residues" evidence="2">
    <location>
        <begin position="148"/>
        <end position="168"/>
    </location>
</feature>
<feature type="compositionally biased region" description="Acidic residues" evidence="2">
    <location>
        <begin position="26"/>
        <end position="59"/>
    </location>
</feature>
<accession>A0ABP0X8J7</accession>
<organism evidence="3 4">
    <name type="scientific">Sphagnum jensenii</name>
    <dbReference type="NCBI Taxonomy" id="128206"/>
    <lineage>
        <taxon>Eukaryota</taxon>
        <taxon>Viridiplantae</taxon>
        <taxon>Streptophyta</taxon>
        <taxon>Embryophyta</taxon>
        <taxon>Bryophyta</taxon>
        <taxon>Sphagnophytina</taxon>
        <taxon>Sphagnopsida</taxon>
        <taxon>Sphagnales</taxon>
        <taxon>Sphagnaceae</taxon>
        <taxon>Sphagnum</taxon>
    </lineage>
</organism>
<keyword evidence="4" id="KW-1185">Reference proteome</keyword>
<feature type="compositionally biased region" description="Acidic residues" evidence="2">
    <location>
        <begin position="124"/>
        <end position="135"/>
    </location>
</feature>
<name>A0ABP0X8J7_9BRYO</name>
<protein>
    <submittedName>
        <fullName evidence="3">Uncharacterized protein</fullName>
    </submittedName>
</protein>
<sequence length="340" mass="38572">MEESRKVSEEWLMQSNLWEPSRDQMMEEEEEEEEEAAAGAKEEEEGEEELEEEDLDEYEGVVQALSNLESRTRGRAFQSSLNPKHLQSRRFQAESKKNTTRALSDVDAAAGLFVSSASSSSSSWEEEEEEEEEESSTTPATRRRHSRKVLDTIRNRDKQQQKLLEKNRRSTSCSAYATAAVAAAEQEEQEQEQGDHLRQRIEDLEKKVNMLITEEYYFHRISVPRGCFAVVLPGPSYAHRLTEDVIESLQTRIESIWPLCYLAPVVAQLVGFASAMFRRWLPLLPSSSPVVYNTCCCSNFTSSAAASEDLVVHHHHAAVADCHQTSTSTAAYVTKRLEMI</sequence>